<accession>A0A0A9FBK2</accession>
<organism evidence="1">
    <name type="scientific">Arundo donax</name>
    <name type="common">Giant reed</name>
    <name type="synonym">Donax arundinaceus</name>
    <dbReference type="NCBI Taxonomy" id="35708"/>
    <lineage>
        <taxon>Eukaryota</taxon>
        <taxon>Viridiplantae</taxon>
        <taxon>Streptophyta</taxon>
        <taxon>Embryophyta</taxon>
        <taxon>Tracheophyta</taxon>
        <taxon>Spermatophyta</taxon>
        <taxon>Magnoliopsida</taxon>
        <taxon>Liliopsida</taxon>
        <taxon>Poales</taxon>
        <taxon>Poaceae</taxon>
        <taxon>PACMAD clade</taxon>
        <taxon>Arundinoideae</taxon>
        <taxon>Arundineae</taxon>
        <taxon>Arundo</taxon>
    </lineage>
</organism>
<evidence type="ECO:0000313" key="1">
    <source>
        <dbReference type="EMBL" id="JAE07526.1"/>
    </source>
</evidence>
<protein>
    <submittedName>
        <fullName evidence="1">Uncharacterized protein</fullName>
    </submittedName>
</protein>
<reference evidence="1" key="2">
    <citation type="journal article" date="2015" name="Data Brief">
        <title>Shoot transcriptome of the giant reed, Arundo donax.</title>
        <authorList>
            <person name="Barrero R.A."/>
            <person name="Guerrero F.D."/>
            <person name="Moolhuijzen P."/>
            <person name="Goolsby J.A."/>
            <person name="Tidwell J."/>
            <person name="Bellgard S.E."/>
            <person name="Bellgard M.I."/>
        </authorList>
    </citation>
    <scope>NUCLEOTIDE SEQUENCE</scope>
    <source>
        <tissue evidence="1">Shoot tissue taken approximately 20 cm above the soil surface</tissue>
    </source>
</reference>
<dbReference type="EMBL" id="GBRH01190370">
    <property type="protein sequence ID" value="JAE07526.1"/>
    <property type="molecule type" value="Transcribed_RNA"/>
</dbReference>
<dbReference type="AlphaFoldDB" id="A0A0A9FBK2"/>
<proteinExistence type="predicted"/>
<name>A0A0A9FBK2_ARUDO</name>
<reference evidence="1" key="1">
    <citation type="submission" date="2014-09" db="EMBL/GenBank/DDBJ databases">
        <authorList>
            <person name="Magalhaes I.L.F."/>
            <person name="Oliveira U."/>
            <person name="Santos F.R."/>
            <person name="Vidigal T.H.D.A."/>
            <person name="Brescovit A.D."/>
            <person name="Santos A.J."/>
        </authorList>
    </citation>
    <scope>NUCLEOTIDE SEQUENCE</scope>
    <source>
        <tissue evidence="1">Shoot tissue taken approximately 20 cm above the soil surface</tissue>
    </source>
</reference>
<sequence>MSFTGISRLAMFYWKTISPPRLLILGWQRKHQMGLIIFLLRSWELSGTLPQSMR</sequence>